<dbReference type="InterPro" id="IPR035992">
    <property type="entry name" value="Ricin_B-like_lectins"/>
</dbReference>
<organism evidence="1 2">
    <name type="scientific">Basidiobolus ranarum</name>
    <dbReference type="NCBI Taxonomy" id="34480"/>
    <lineage>
        <taxon>Eukaryota</taxon>
        <taxon>Fungi</taxon>
        <taxon>Fungi incertae sedis</taxon>
        <taxon>Zoopagomycota</taxon>
        <taxon>Entomophthoromycotina</taxon>
        <taxon>Basidiobolomycetes</taxon>
        <taxon>Basidiobolales</taxon>
        <taxon>Basidiobolaceae</taxon>
        <taxon>Basidiobolus</taxon>
    </lineage>
</organism>
<proteinExistence type="predicted"/>
<evidence type="ECO:0000313" key="1">
    <source>
        <dbReference type="EMBL" id="KAK9760356.1"/>
    </source>
</evidence>
<dbReference type="EMBL" id="JASJQH010002234">
    <property type="protein sequence ID" value="KAK9760356.1"/>
    <property type="molecule type" value="Genomic_DNA"/>
</dbReference>
<evidence type="ECO:0000313" key="2">
    <source>
        <dbReference type="Proteomes" id="UP001479436"/>
    </source>
</evidence>
<protein>
    <recommendedName>
        <fullName evidence="3">Ricin B lectin domain-containing protein</fullName>
    </recommendedName>
</protein>
<sequence>MSNFPLNTHFSLRCKDGDYYVGVENNSMDVGAYIVIQKKAANTWDAMQVWYYDEKSQLVNIQTGKIIGYVQESNGHNRVVQKENQQDADFQWEY</sequence>
<reference evidence="1 2" key="1">
    <citation type="submission" date="2023-04" db="EMBL/GenBank/DDBJ databases">
        <title>Genome of Basidiobolus ranarum AG-B5.</title>
        <authorList>
            <person name="Stajich J.E."/>
            <person name="Carter-House D."/>
            <person name="Gryganskyi A."/>
        </authorList>
    </citation>
    <scope>NUCLEOTIDE SEQUENCE [LARGE SCALE GENOMIC DNA]</scope>
    <source>
        <strain evidence="1 2">AG-B5</strain>
    </source>
</reference>
<keyword evidence="2" id="KW-1185">Reference proteome</keyword>
<dbReference type="Gene3D" id="2.80.10.50">
    <property type="match status" value="1"/>
</dbReference>
<accession>A0ABR2WFR5</accession>
<dbReference type="SUPFAM" id="SSF50370">
    <property type="entry name" value="Ricin B-like lectins"/>
    <property type="match status" value="1"/>
</dbReference>
<comment type="caution">
    <text evidence="1">The sequence shown here is derived from an EMBL/GenBank/DDBJ whole genome shotgun (WGS) entry which is preliminary data.</text>
</comment>
<dbReference type="Proteomes" id="UP001479436">
    <property type="component" value="Unassembled WGS sequence"/>
</dbReference>
<name>A0ABR2WFR5_9FUNG</name>
<evidence type="ECO:0008006" key="3">
    <source>
        <dbReference type="Google" id="ProtNLM"/>
    </source>
</evidence>
<gene>
    <name evidence="1" type="ORF">K7432_015706</name>
</gene>